<keyword evidence="1" id="KW-0862">Zinc</keyword>
<dbReference type="Proteomes" id="UP001642483">
    <property type="component" value="Unassembled WGS sequence"/>
</dbReference>
<feature type="compositionally biased region" description="Polar residues" evidence="2">
    <location>
        <begin position="213"/>
        <end position="224"/>
    </location>
</feature>
<sequence length="425" mass="49026">MALTYADRVKRREEWKFKIPADYNKDREVSIKLTDHATRKEIYLLLTSAKVQLSDIEGIVQRPGKIVELTCQSKERALRVAEKLKHRDNISNVIAHGDEYAKLTVGWVPIDFPQRAIDEAFSRMGYVKPAIHAKDTICRKQDGRRILTYKKENLEKVRPPSYIHFGHYRFWIEYEGQEKTCSYCSEPGHLVRDCRYRIQNQAKTSHTSEDQQNHTTTEGITFTQNNPDATDEPDPTPAESVQPRYNKVQHSTPANKQQTKGNAIEKQLFDLFDGSPLATSITEETTPQRQRDIAAAYSNRENQQRQKSTKRRERTPNNSSDEKPPPRKHKEHEDSETDSTGSDDTSTVFNSSIDEGTSKITCKCGAEVMRPTANEKIECPSCLNTWFLCHCDDNNLQYTNRYRQFQCDVCTYSHVPDEMQTNHTL</sequence>
<proteinExistence type="predicted"/>
<feature type="region of interest" description="Disordered" evidence="2">
    <location>
        <begin position="295"/>
        <end position="352"/>
    </location>
</feature>
<evidence type="ECO:0000313" key="5">
    <source>
        <dbReference type="Proteomes" id="UP001642483"/>
    </source>
</evidence>
<evidence type="ECO:0000259" key="3">
    <source>
        <dbReference type="PROSITE" id="PS50158"/>
    </source>
</evidence>
<feature type="region of interest" description="Disordered" evidence="2">
    <location>
        <begin position="203"/>
        <end position="260"/>
    </location>
</feature>
<dbReference type="InterPro" id="IPR036875">
    <property type="entry name" value="Znf_CCHC_sf"/>
</dbReference>
<gene>
    <name evidence="4" type="ORF">CVLEPA_LOCUS18966</name>
</gene>
<dbReference type="InterPro" id="IPR001878">
    <property type="entry name" value="Znf_CCHC"/>
</dbReference>
<dbReference type="Pfam" id="PF00098">
    <property type="entry name" value="zf-CCHC"/>
    <property type="match status" value="1"/>
</dbReference>
<name>A0ABP0G516_CLALP</name>
<reference evidence="4 5" key="1">
    <citation type="submission" date="2024-02" db="EMBL/GenBank/DDBJ databases">
        <authorList>
            <person name="Daric V."/>
            <person name="Darras S."/>
        </authorList>
    </citation>
    <scope>NUCLEOTIDE SEQUENCE [LARGE SCALE GENOMIC DNA]</scope>
</reference>
<keyword evidence="5" id="KW-1185">Reference proteome</keyword>
<accession>A0ABP0G516</accession>
<organism evidence="4 5">
    <name type="scientific">Clavelina lepadiformis</name>
    <name type="common">Light-bulb sea squirt</name>
    <name type="synonym">Ascidia lepadiformis</name>
    <dbReference type="NCBI Taxonomy" id="159417"/>
    <lineage>
        <taxon>Eukaryota</taxon>
        <taxon>Metazoa</taxon>
        <taxon>Chordata</taxon>
        <taxon>Tunicata</taxon>
        <taxon>Ascidiacea</taxon>
        <taxon>Aplousobranchia</taxon>
        <taxon>Clavelinidae</taxon>
        <taxon>Clavelina</taxon>
    </lineage>
</organism>
<comment type="caution">
    <text evidence="4">The sequence shown here is derived from an EMBL/GenBank/DDBJ whole genome shotgun (WGS) entry which is preliminary data.</text>
</comment>
<feature type="domain" description="CCHC-type" evidence="3">
    <location>
        <begin position="181"/>
        <end position="195"/>
    </location>
</feature>
<feature type="compositionally biased region" description="Low complexity" evidence="2">
    <location>
        <begin position="338"/>
        <end position="347"/>
    </location>
</feature>
<evidence type="ECO:0000313" key="4">
    <source>
        <dbReference type="EMBL" id="CAK8686930.1"/>
    </source>
</evidence>
<dbReference type="SUPFAM" id="SSF57756">
    <property type="entry name" value="Retrovirus zinc finger-like domains"/>
    <property type="match status" value="1"/>
</dbReference>
<dbReference type="PROSITE" id="PS50158">
    <property type="entry name" value="ZF_CCHC"/>
    <property type="match status" value="1"/>
</dbReference>
<feature type="compositionally biased region" description="Polar residues" evidence="2">
    <location>
        <begin position="248"/>
        <end position="260"/>
    </location>
</feature>
<evidence type="ECO:0000256" key="1">
    <source>
        <dbReference type="PROSITE-ProRule" id="PRU00047"/>
    </source>
</evidence>
<protein>
    <recommendedName>
        <fullName evidence="3">CCHC-type domain-containing protein</fullName>
    </recommendedName>
</protein>
<keyword evidence="1" id="KW-0863">Zinc-finger</keyword>
<keyword evidence="1" id="KW-0479">Metal-binding</keyword>
<dbReference type="EMBL" id="CAWYQH010000103">
    <property type="protein sequence ID" value="CAK8686930.1"/>
    <property type="molecule type" value="Genomic_DNA"/>
</dbReference>
<evidence type="ECO:0000256" key="2">
    <source>
        <dbReference type="SAM" id="MobiDB-lite"/>
    </source>
</evidence>